<comment type="caution">
    <text evidence="3">The sequence shown here is derived from an EMBL/GenBank/DDBJ whole genome shotgun (WGS) entry which is preliminary data.</text>
</comment>
<feature type="region of interest" description="Disordered" evidence="1">
    <location>
        <begin position="121"/>
        <end position="183"/>
    </location>
</feature>
<dbReference type="Gene3D" id="1.10.287.110">
    <property type="entry name" value="DnaJ domain"/>
    <property type="match status" value="1"/>
</dbReference>
<reference evidence="3" key="1">
    <citation type="submission" date="2019-09" db="EMBL/GenBank/DDBJ databases">
        <title>Draft genome information of white flower Hibiscus syriacus.</title>
        <authorList>
            <person name="Kim Y.-M."/>
        </authorList>
    </citation>
    <scope>NUCLEOTIDE SEQUENCE [LARGE SCALE GENOMIC DNA]</scope>
    <source>
        <strain evidence="3">YM2019G1</strain>
    </source>
</reference>
<dbReference type="CDD" id="cd06257">
    <property type="entry name" value="DnaJ"/>
    <property type="match status" value="1"/>
</dbReference>
<feature type="region of interest" description="Disordered" evidence="1">
    <location>
        <begin position="213"/>
        <end position="396"/>
    </location>
</feature>
<evidence type="ECO:0000256" key="1">
    <source>
        <dbReference type="SAM" id="MobiDB-lite"/>
    </source>
</evidence>
<dbReference type="InterPro" id="IPR036869">
    <property type="entry name" value="J_dom_sf"/>
</dbReference>
<evidence type="ECO:0000313" key="3">
    <source>
        <dbReference type="EMBL" id="KAE8723388.1"/>
    </source>
</evidence>
<dbReference type="EMBL" id="VEPZ02000528">
    <property type="protein sequence ID" value="KAE8723388.1"/>
    <property type="molecule type" value="Genomic_DNA"/>
</dbReference>
<evidence type="ECO:0000259" key="2">
    <source>
        <dbReference type="PROSITE" id="PS50076"/>
    </source>
</evidence>
<name>A0A6A3C744_HIBSY</name>
<keyword evidence="4" id="KW-1185">Reference proteome</keyword>
<sequence length="615" mass="69523">MDCNREEAIRAKNIAEKKMQNRDFSGALKIANKAQQLFQDLENISQMIIVCDVHCAAEKPLFGNEKDWYAILKVEQTADGGTIKKQYRKFALQLHPDKNKFPGAEAAFKLIGDSQRTLLDQGKRSAHDMRRKVTVNRPSPEAAFRPPQNPSSQAYTVAQNNIPNFSGLNSQQQRQPPTQAGFSNGHRTFWTKCPYCAVRSCPESEYWRSLSRISKATSTSDAQTQKANGKRGRKQTVESSESCDSESSVESEEDAVIDDDGEVLSGKKVDSQVPQNVRRSGRHKQHVSCKENLSDEGDTINPPKKAKGSGSHCATEEMADEDKPVHKNQAKEDKKATDHRECKRFEASLPNGKNTREASADGIKGNSKPAVDDSVSNSSLKETKEPGPFDFPDPEFNDFNKEKKEECFSVGQIWALYDTLDAMPRFYARITKVFSYGFKLRITWLEPDPDDENEIQWVCEGLPASCGNFKHGVSENTEERIMFSHLIYWEKGTSRDTYKIFPRKGETWALFKNWNIKWKLGAQKYEYEYVEILSENAEGVGLRVSYLTKVKGFVSVFSPVNKDTFLIPPDERFRFSHRVPSFVLTGEERLGEPKGSFELDPASLPGEIFVSKDLK</sequence>
<evidence type="ECO:0000313" key="4">
    <source>
        <dbReference type="Proteomes" id="UP000436088"/>
    </source>
</evidence>
<feature type="compositionally biased region" description="Polar residues" evidence="1">
    <location>
        <begin position="213"/>
        <end position="227"/>
    </location>
</feature>
<gene>
    <name evidence="3" type="ORF">F3Y22_tig00012476pilonHSYRG00019</name>
</gene>
<feature type="domain" description="J" evidence="2">
    <location>
        <begin position="67"/>
        <end position="131"/>
    </location>
</feature>
<dbReference type="PANTHER" id="PTHR45089">
    <property type="entry name" value="DNAJ HEAT SHOCK AMINO-TERMINAL DOMAIN PROTEIN-RELATED"/>
    <property type="match status" value="1"/>
</dbReference>
<dbReference type="PROSITE" id="PS50076">
    <property type="entry name" value="DNAJ_2"/>
    <property type="match status" value="1"/>
</dbReference>
<dbReference type="SUPFAM" id="SSF46565">
    <property type="entry name" value="Chaperone J-domain"/>
    <property type="match status" value="1"/>
</dbReference>
<feature type="compositionally biased region" description="Acidic residues" evidence="1">
    <location>
        <begin position="241"/>
        <end position="262"/>
    </location>
</feature>
<accession>A0A6A3C744</accession>
<feature type="compositionally biased region" description="Polar residues" evidence="1">
    <location>
        <begin position="150"/>
        <end position="183"/>
    </location>
</feature>
<dbReference type="Pfam" id="PF11926">
    <property type="entry name" value="DUF3444"/>
    <property type="match status" value="1"/>
</dbReference>
<dbReference type="PRINTS" id="PR00625">
    <property type="entry name" value="JDOMAIN"/>
</dbReference>
<dbReference type="Proteomes" id="UP000436088">
    <property type="component" value="Unassembled WGS sequence"/>
</dbReference>
<dbReference type="InterPro" id="IPR024593">
    <property type="entry name" value="DUF3444"/>
</dbReference>
<dbReference type="AlphaFoldDB" id="A0A6A3C744"/>
<dbReference type="PANTHER" id="PTHR45089:SF24">
    <property type="entry name" value="DNAJ HEAT SHOCK N-TERMINAL DOMAIN-CONTAINING PROTEIN"/>
    <property type="match status" value="1"/>
</dbReference>
<protein>
    <submittedName>
        <fullName evidence="3">Tetratricopeptide repeat (TPR)-like superfamily protein</fullName>
    </submittedName>
</protein>
<dbReference type="Pfam" id="PF00226">
    <property type="entry name" value="DnaJ"/>
    <property type="match status" value="1"/>
</dbReference>
<dbReference type="InterPro" id="IPR001623">
    <property type="entry name" value="DnaJ_domain"/>
</dbReference>
<feature type="compositionally biased region" description="Basic and acidic residues" evidence="1">
    <location>
        <begin position="321"/>
        <end position="346"/>
    </location>
</feature>
<proteinExistence type="predicted"/>
<organism evidence="3 4">
    <name type="scientific">Hibiscus syriacus</name>
    <name type="common">Rose of Sharon</name>
    <dbReference type="NCBI Taxonomy" id="106335"/>
    <lineage>
        <taxon>Eukaryota</taxon>
        <taxon>Viridiplantae</taxon>
        <taxon>Streptophyta</taxon>
        <taxon>Embryophyta</taxon>
        <taxon>Tracheophyta</taxon>
        <taxon>Spermatophyta</taxon>
        <taxon>Magnoliopsida</taxon>
        <taxon>eudicotyledons</taxon>
        <taxon>Gunneridae</taxon>
        <taxon>Pentapetalae</taxon>
        <taxon>rosids</taxon>
        <taxon>malvids</taxon>
        <taxon>Malvales</taxon>
        <taxon>Malvaceae</taxon>
        <taxon>Malvoideae</taxon>
        <taxon>Hibiscus</taxon>
    </lineage>
</organism>
<dbReference type="SMART" id="SM00271">
    <property type="entry name" value="DnaJ"/>
    <property type="match status" value="1"/>
</dbReference>